<feature type="non-terminal residue" evidence="6">
    <location>
        <position position="1"/>
    </location>
</feature>
<dbReference type="InterPro" id="IPR052035">
    <property type="entry name" value="ZnF_BED_domain_contain"/>
</dbReference>
<accession>A0ABN7XS96</accession>
<dbReference type="PANTHER" id="PTHR46481">
    <property type="entry name" value="ZINC FINGER BED DOMAIN-CONTAINING PROTEIN 4"/>
    <property type="match status" value="1"/>
</dbReference>
<comment type="subcellular location">
    <subcellularLocation>
        <location evidence="1">Nucleus</location>
    </subcellularLocation>
</comment>
<comment type="caution">
    <text evidence="6">The sequence shown here is derived from an EMBL/GenBank/DDBJ whole genome shotgun (WGS) entry which is preliminary data.</text>
</comment>
<gene>
    <name evidence="6" type="ORF">GMARGA_LOCUS46482</name>
</gene>
<reference evidence="6 7" key="1">
    <citation type="submission" date="2021-06" db="EMBL/GenBank/DDBJ databases">
        <authorList>
            <person name="Kallberg Y."/>
            <person name="Tangrot J."/>
            <person name="Rosling A."/>
        </authorList>
    </citation>
    <scope>NUCLEOTIDE SEQUENCE [LARGE SCALE GENOMIC DNA]</scope>
    <source>
        <strain evidence="6 7">120-4 pot B 10/14</strain>
    </source>
</reference>
<evidence type="ECO:0000313" key="7">
    <source>
        <dbReference type="Proteomes" id="UP000789901"/>
    </source>
</evidence>
<sequence length="114" mass="13351">FLAVTLDNATNNNVFVQELAIKIREDTNIRRDPEHLQFQCFNYILNLAVQAVLDHIKENIRELNSAIYSSPQRMELFENTCNTCHIKFIKPMLDCPTRWNSTYNMVKNGLFLKS</sequence>
<evidence type="ECO:0000256" key="2">
    <source>
        <dbReference type="ARBA" id="ARBA00022723"/>
    </source>
</evidence>
<evidence type="ECO:0000313" key="6">
    <source>
        <dbReference type="EMBL" id="CAG8857663.1"/>
    </source>
</evidence>
<keyword evidence="4" id="KW-0862">Zinc</keyword>
<proteinExistence type="predicted"/>
<dbReference type="PANTHER" id="PTHR46481:SF10">
    <property type="entry name" value="ZINC FINGER BED DOMAIN-CONTAINING PROTEIN 39"/>
    <property type="match status" value="1"/>
</dbReference>
<name>A0ABN7XS96_GIGMA</name>
<keyword evidence="5" id="KW-0539">Nucleus</keyword>
<dbReference type="InterPro" id="IPR012337">
    <property type="entry name" value="RNaseH-like_sf"/>
</dbReference>
<evidence type="ECO:0000256" key="3">
    <source>
        <dbReference type="ARBA" id="ARBA00022771"/>
    </source>
</evidence>
<dbReference type="SUPFAM" id="SSF53098">
    <property type="entry name" value="Ribonuclease H-like"/>
    <property type="match status" value="1"/>
</dbReference>
<organism evidence="6 7">
    <name type="scientific">Gigaspora margarita</name>
    <dbReference type="NCBI Taxonomy" id="4874"/>
    <lineage>
        <taxon>Eukaryota</taxon>
        <taxon>Fungi</taxon>
        <taxon>Fungi incertae sedis</taxon>
        <taxon>Mucoromycota</taxon>
        <taxon>Glomeromycotina</taxon>
        <taxon>Glomeromycetes</taxon>
        <taxon>Diversisporales</taxon>
        <taxon>Gigasporaceae</taxon>
        <taxon>Gigaspora</taxon>
    </lineage>
</organism>
<evidence type="ECO:0000256" key="5">
    <source>
        <dbReference type="ARBA" id="ARBA00023242"/>
    </source>
</evidence>
<keyword evidence="7" id="KW-1185">Reference proteome</keyword>
<dbReference type="Proteomes" id="UP000789901">
    <property type="component" value="Unassembled WGS sequence"/>
</dbReference>
<protein>
    <submittedName>
        <fullName evidence="6">42359_t:CDS:1</fullName>
    </submittedName>
</protein>
<keyword evidence="2" id="KW-0479">Metal-binding</keyword>
<evidence type="ECO:0000256" key="4">
    <source>
        <dbReference type="ARBA" id="ARBA00022833"/>
    </source>
</evidence>
<evidence type="ECO:0000256" key="1">
    <source>
        <dbReference type="ARBA" id="ARBA00004123"/>
    </source>
</evidence>
<feature type="non-terminal residue" evidence="6">
    <location>
        <position position="114"/>
    </location>
</feature>
<dbReference type="EMBL" id="CAJVQB010173488">
    <property type="protein sequence ID" value="CAG8857663.1"/>
    <property type="molecule type" value="Genomic_DNA"/>
</dbReference>
<keyword evidence="3" id="KW-0863">Zinc-finger</keyword>